<evidence type="ECO:0000313" key="1">
    <source>
        <dbReference type="EMBL" id="TNN77806.1"/>
    </source>
</evidence>
<gene>
    <name evidence="1" type="ORF">EYF80_012104</name>
</gene>
<proteinExistence type="predicted"/>
<sequence length="167" mass="18091">MTLKPTLLFHLRQFGQEESPVSGLPYRRSMLPMSLPRDGVQVLQISDGGQVDVLLSAVTLSFSHGLQLMNNMQAVSQVVRSLNDPVPAVRITGLSEGSRLGFLTQELSDGSLVIVSGLPIHDGLAAKEVRLAGERCAYLFGNFSSHSGLSGCHFFLQSLQHSLDDSR</sequence>
<name>A0A4Z2IIN3_9TELE</name>
<dbReference type="Proteomes" id="UP000314294">
    <property type="component" value="Unassembled WGS sequence"/>
</dbReference>
<dbReference type="EMBL" id="SRLO01000080">
    <property type="protein sequence ID" value="TNN77806.1"/>
    <property type="molecule type" value="Genomic_DNA"/>
</dbReference>
<evidence type="ECO:0000313" key="2">
    <source>
        <dbReference type="Proteomes" id="UP000314294"/>
    </source>
</evidence>
<organism evidence="1 2">
    <name type="scientific">Liparis tanakae</name>
    <name type="common">Tanaka's snailfish</name>
    <dbReference type="NCBI Taxonomy" id="230148"/>
    <lineage>
        <taxon>Eukaryota</taxon>
        <taxon>Metazoa</taxon>
        <taxon>Chordata</taxon>
        <taxon>Craniata</taxon>
        <taxon>Vertebrata</taxon>
        <taxon>Euteleostomi</taxon>
        <taxon>Actinopterygii</taxon>
        <taxon>Neopterygii</taxon>
        <taxon>Teleostei</taxon>
        <taxon>Neoteleostei</taxon>
        <taxon>Acanthomorphata</taxon>
        <taxon>Eupercaria</taxon>
        <taxon>Perciformes</taxon>
        <taxon>Cottioidei</taxon>
        <taxon>Cottales</taxon>
        <taxon>Liparidae</taxon>
        <taxon>Liparis</taxon>
    </lineage>
</organism>
<reference evidence="1 2" key="1">
    <citation type="submission" date="2019-03" db="EMBL/GenBank/DDBJ databases">
        <title>First draft genome of Liparis tanakae, snailfish: a comprehensive survey of snailfish specific genes.</title>
        <authorList>
            <person name="Kim W."/>
            <person name="Song I."/>
            <person name="Jeong J.-H."/>
            <person name="Kim D."/>
            <person name="Kim S."/>
            <person name="Ryu S."/>
            <person name="Song J.Y."/>
            <person name="Lee S.K."/>
        </authorList>
    </citation>
    <scope>NUCLEOTIDE SEQUENCE [LARGE SCALE GENOMIC DNA]</scope>
    <source>
        <tissue evidence="1">Muscle</tissue>
    </source>
</reference>
<keyword evidence="2" id="KW-1185">Reference proteome</keyword>
<comment type="caution">
    <text evidence="1">The sequence shown here is derived from an EMBL/GenBank/DDBJ whole genome shotgun (WGS) entry which is preliminary data.</text>
</comment>
<dbReference type="AlphaFoldDB" id="A0A4Z2IIN3"/>
<accession>A0A4Z2IIN3</accession>
<protein>
    <submittedName>
        <fullName evidence="1">Uncharacterized protein</fullName>
    </submittedName>
</protein>